<feature type="transmembrane region" description="Helical" evidence="1">
    <location>
        <begin position="168"/>
        <end position="190"/>
    </location>
</feature>
<keyword evidence="1" id="KW-1133">Transmembrane helix</keyword>
<keyword evidence="3" id="KW-1185">Reference proteome</keyword>
<dbReference type="EMBL" id="JAAOIV010000003">
    <property type="protein sequence ID" value="NHN55079.1"/>
    <property type="molecule type" value="Genomic_DNA"/>
</dbReference>
<protein>
    <submittedName>
        <fullName evidence="2">ABC transporter permease</fullName>
    </submittedName>
</protein>
<proteinExistence type="predicted"/>
<reference evidence="2" key="1">
    <citation type="submission" date="2020-03" db="EMBL/GenBank/DDBJ databases">
        <title>Draft sequencing of Calidifontibacter sp. DB0510.</title>
        <authorList>
            <person name="Kim D.-U."/>
        </authorList>
    </citation>
    <scope>NUCLEOTIDE SEQUENCE</scope>
    <source>
        <strain evidence="2">DB0510</strain>
    </source>
</reference>
<dbReference type="Proteomes" id="UP000744769">
    <property type="component" value="Unassembled WGS sequence"/>
</dbReference>
<evidence type="ECO:0000256" key="1">
    <source>
        <dbReference type="SAM" id="Phobius"/>
    </source>
</evidence>
<feature type="transmembrane region" description="Helical" evidence="1">
    <location>
        <begin position="49"/>
        <end position="68"/>
    </location>
</feature>
<feature type="transmembrane region" description="Helical" evidence="1">
    <location>
        <begin position="80"/>
        <end position="100"/>
    </location>
</feature>
<name>A0A967AY18_9MICO</name>
<keyword evidence="1" id="KW-0812">Transmembrane</keyword>
<feature type="transmembrane region" description="Helical" evidence="1">
    <location>
        <begin position="242"/>
        <end position="262"/>
    </location>
</feature>
<gene>
    <name evidence="2" type="ORF">G9U51_04665</name>
</gene>
<evidence type="ECO:0000313" key="3">
    <source>
        <dbReference type="Proteomes" id="UP000744769"/>
    </source>
</evidence>
<accession>A0A967AY18</accession>
<feature type="transmembrane region" description="Helical" evidence="1">
    <location>
        <begin position="197"/>
        <end position="216"/>
    </location>
</feature>
<comment type="caution">
    <text evidence="2">The sequence shown here is derived from an EMBL/GenBank/DDBJ whole genome shotgun (WGS) entry which is preliminary data.</text>
</comment>
<organism evidence="2 3">
    <name type="scientific">Metallococcus carri</name>
    <dbReference type="NCBI Taxonomy" id="1656884"/>
    <lineage>
        <taxon>Bacteria</taxon>
        <taxon>Bacillati</taxon>
        <taxon>Actinomycetota</taxon>
        <taxon>Actinomycetes</taxon>
        <taxon>Micrococcales</taxon>
        <taxon>Dermacoccaceae</taxon>
        <taxon>Metallococcus</taxon>
    </lineage>
</organism>
<evidence type="ECO:0000313" key="2">
    <source>
        <dbReference type="EMBL" id="NHN55079.1"/>
    </source>
</evidence>
<sequence>MSTIASAATPHAGTRLPSRLAEAATTPIPFLRLLKVELRKLVDTRAGRWLLITIGALTLVVIGILLFTGKPNEGKGFGDFIAGTVGPQAVLLPILGILTVTSEWSQRTGLVTFTLEPRRLRVGLAKFLAALLVGFAAIIVGVAFAAVGTGLGALVRGSNPSWALSAGAFFGMFLAQAVGIAMGVGFGMLLRNTPGAIVAYFFLPTLWSIVSSISFMKTAGEWLDTNKTLAPVFDGSMSGEQWAHFLVSTLVWAVLPLAVGMWRMTRAEVKSA</sequence>
<keyword evidence="1" id="KW-0472">Membrane</keyword>
<dbReference type="RefSeq" id="WP_166194017.1">
    <property type="nucleotide sequence ID" value="NZ_JAAOIV010000003.1"/>
</dbReference>
<dbReference type="AlphaFoldDB" id="A0A967AY18"/>
<feature type="transmembrane region" description="Helical" evidence="1">
    <location>
        <begin position="127"/>
        <end position="148"/>
    </location>
</feature>